<dbReference type="InterPro" id="IPR036259">
    <property type="entry name" value="MFS_trans_sf"/>
</dbReference>
<feature type="transmembrane region" description="Helical" evidence="5">
    <location>
        <begin position="446"/>
        <end position="471"/>
    </location>
</feature>
<dbReference type="PROSITE" id="PS50850">
    <property type="entry name" value="MFS"/>
    <property type="match status" value="1"/>
</dbReference>
<proteinExistence type="predicted"/>
<dbReference type="EMBL" id="KZ824778">
    <property type="protein sequence ID" value="RAH84406.1"/>
    <property type="molecule type" value="Genomic_DNA"/>
</dbReference>
<evidence type="ECO:0000313" key="8">
    <source>
        <dbReference type="Proteomes" id="UP000249497"/>
    </source>
</evidence>
<dbReference type="InterPro" id="IPR011701">
    <property type="entry name" value="MFS"/>
</dbReference>
<dbReference type="Gene3D" id="1.20.1250.20">
    <property type="entry name" value="MFS general substrate transporter like domains"/>
    <property type="match status" value="1"/>
</dbReference>
<gene>
    <name evidence="7" type="ORF">BO86DRAFT_416931</name>
</gene>
<dbReference type="PANTHER" id="PTHR23502">
    <property type="entry name" value="MAJOR FACILITATOR SUPERFAMILY"/>
    <property type="match status" value="1"/>
</dbReference>
<accession>A0A8T8X8F8</accession>
<comment type="subcellular location">
    <subcellularLocation>
        <location evidence="1">Membrane</location>
        <topology evidence="1">Multi-pass membrane protein</topology>
    </subcellularLocation>
</comment>
<feature type="transmembrane region" description="Helical" evidence="5">
    <location>
        <begin position="135"/>
        <end position="152"/>
    </location>
</feature>
<dbReference type="Proteomes" id="UP000249497">
    <property type="component" value="Unassembled WGS sequence"/>
</dbReference>
<keyword evidence="4 5" id="KW-0472">Membrane</keyword>
<feature type="transmembrane region" description="Helical" evidence="5">
    <location>
        <begin position="483"/>
        <end position="501"/>
    </location>
</feature>
<dbReference type="GO" id="GO:0005886">
    <property type="term" value="C:plasma membrane"/>
    <property type="evidence" value="ECO:0007669"/>
    <property type="project" value="TreeGrafter"/>
</dbReference>
<dbReference type="GO" id="GO:0022857">
    <property type="term" value="F:transmembrane transporter activity"/>
    <property type="evidence" value="ECO:0007669"/>
    <property type="project" value="InterPro"/>
</dbReference>
<dbReference type="AlphaFoldDB" id="A0A8T8X8F8"/>
<feature type="transmembrane region" description="Helical" evidence="5">
    <location>
        <begin position="513"/>
        <end position="535"/>
    </location>
</feature>
<feature type="transmembrane region" description="Helical" evidence="5">
    <location>
        <begin position="196"/>
        <end position="214"/>
    </location>
</feature>
<keyword evidence="3 5" id="KW-1133">Transmembrane helix</keyword>
<feature type="domain" description="Major facilitator superfamily (MFS) profile" evidence="6">
    <location>
        <begin position="69"/>
        <end position="536"/>
    </location>
</feature>
<feature type="transmembrane region" description="Helical" evidence="5">
    <location>
        <begin position="111"/>
        <end position="128"/>
    </location>
</feature>
<organism evidence="7 8">
    <name type="scientific">Aspergillus japonicus CBS 114.51</name>
    <dbReference type="NCBI Taxonomy" id="1448312"/>
    <lineage>
        <taxon>Eukaryota</taxon>
        <taxon>Fungi</taxon>
        <taxon>Dikarya</taxon>
        <taxon>Ascomycota</taxon>
        <taxon>Pezizomycotina</taxon>
        <taxon>Eurotiomycetes</taxon>
        <taxon>Eurotiomycetidae</taxon>
        <taxon>Eurotiales</taxon>
        <taxon>Aspergillaceae</taxon>
        <taxon>Aspergillus</taxon>
        <taxon>Aspergillus subgen. Circumdati</taxon>
    </lineage>
</organism>
<dbReference type="GeneID" id="37178697"/>
<evidence type="ECO:0000256" key="4">
    <source>
        <dbReference type="ARBA" id="ARBA00023136"/>
    </source>
</evidence>
<protein>
    <submittedName>
        <fullName evidence="7">MFS general substrate transporter</fullName>
    </submittedName>
</protein>
<keyword evidence="8" id="KW-1185">Reference proteome</keyword>
<evidence type="ECO:0000256" key="2">
    <source>
        <dbReference type="ARBA" id="ARBA00022692"/>
    </source>
</evidence>
<evidence type="ECO:0000256" key="3">
    <source>
        <dbReference type="ARBA" id="ARBA00022989"/>
    </source>
</evidence>
<feature type="transmembrane region" description="Helical" evidence="5">
    <location>
        <begin position="68"/>
        <end position="91"/>
    </location>
</feature>
<dbReference type="PANTHER" id="PTHR23502:SF50">
    <property type="entry name" value="TRANSPORTER, PUTATIVE (AFU_ORTHOLOGUE AFUA_5G00430)-RELATED"/>
    <property type="match status" value="1"/>
</dbReference>
<dbReference type="InterPro" id="IPR020846">
    <property type="entry name" value="MFS_dom"/>
</dbReference>
<feature type="transmembrane region" description="Helical" evidence="5">
    <location>
        <begin position="419"/>
        <end position="440"/>
    </location>
</feature>
<dbReference type="RefSeq" id="XP_025530300.1">
    <property type="nucleotide sequence ID" value="XM_025675005.1"/>
</dbReference>
<dbReference type="OrthoDB" id="5215911at2759"/>
<evidence type="ECO:0000256" key="1">
    <source>
        <dbReference type="ARBA" id="ARBA00004141"/>
    </source>
</evidence>
<name>A0A8T8X8F8_ASPJA</name>
<feature type="transmembrane region" description="Helical" evidence="5">
    <location>
        <begin position="226"/>
        <end position="244"/>
    </location>
</feature>
<feature type="transmembrane region" description="Helical" evidence="5">
    <location>
        <begin position="376"/>
        <end position="398"/>
    </location>
</feature>
<keyword evidence="2 5" id="KW-0812">Transmembrane</keyword>
<sequence length="557" mass="62167">MEAIINSLSANTFSQFIRLPLPWANIDGRPRLVTENEDETQGQQVILLSPVPSSDPNEPLNWSTARKAVNFTLVLAVTCLIFTALSIQLIFWQLMVVDLNVTYTQLNRAMSVNSVGLSMGCVMFIPLAKKYGRRPIYLISTALMLVTAFWTAEIKSLSELYVTNLIQGLAGATNEAIVQITIADIFFVHHRGTMNALYMTMLMIGSFLTPMAAGVQATHQGWRMPYRTLGICNAIIFVLFMFFYEETKYTVVIDGVHDSQGSTDEPRVVPTSSTKGDSKTIAEDIIPQTEAPCAGRDEIDLSVPMKNWRQRLALVTYTPEPIWPYYYRPFEILFTFPAVLCCGLQYACGVMWLTIMSSVLSLVLPLPPYLFNPEQVGFMSIGPFIGNLIGSFYGGYLGDRSLRYFARRNRGYFEPEMRLYILHMPAIALCGGLIMFGVTLDRGMHWIYPSIGGALFGFGLGSISDACLTLVIDSHVLLTGDAFTGVAFMRNVFSIGIPFAISPWMETYGLTKMFITVGFISLGVNLMLVVMVIYGKRFRRAKAHRYRELAAQEGRGT</sequence>
<evidence type="ECO:0000313" key="7">
    <source>
        <dbReference type="EMBL" id="RAH84406.1"/>
    </source>
</evidence>
<dbReference type="Pfam" id="PF07690">
    <property type="entry name" value="MFS_1"/>
    <property type="match status" value="1"/>
</dbReference>
<evidence type="ECO:0000259" key="6">
    <source>
        <dbReference type="PROSITE" id="PS50850"/>
    </source>
</evidence>
<dbReference type="SUPFAM" id="SSF103473">
    <property type="entry name" value="MFS general substrate transporter"/>
    <property type="match status" value="1"/>
</dbReference>
<reference evidence="7 8" key="1">
    <citation type="submission" date="2018-02" db="EMBL/GenBank/DDBJ databases">
        <title>The genomes of Aspergillus section Nigri reveals drivers in fungal speciation.</title>
        <authorList>
            <consortium name="DOE Joint Genome Institute"/>
            <person name="Vesth T.C."/>
            <person name="Nybo J."/>
            <person name="Theobald S."/>
            <person name="Brandl J."/>
            <person name="Frisvad J.C."/>
            <person name="Nielsen K.F."/>
            <person name="Lyhne E.K."/>
            <person name="Kogle M.E."/>
            <person name="Kuo A."/>
            <person name="Riley R."/>
            <person name="Clum A."/>
            <person name="Nolan M."/>
            <person name="Lipzen A."/>
            <person name="Salamov A."/>
            <person name="Henrissat B."/>
            <person name="Wiebenga A."/>
            <person name="De vries R.P."/>
            <person name="Grigoriev I.V."/>
            <person name="Mortensen U.H."/>
            <person name="Andersen M.R."/>
            <person name="Baker S.E."/>
        </authorList>
    </citation>
    <scope>NUCLEOTIDE SEQUENCE [LARGE SCALE GENOMIC DNA]</scope>
    <source>
        <strain evidence="7 8">CBS 114.51</strain>
    </source>
</reference>
<evidence type="ECO:0000256" key="5">
    <source>
        <dbReference type="SAM" id="Phobius"/>
    </source>
</evidence>